<evidence type="ECO:0000313" key="7">
    <source>
        <dbReference type="Proteomes" id="UP000722750"/>
    </source>
</evidence>
<dbReference type="Pfam" id="PF12654">
    <property type="entry name" value="DUF3786"/>
    <property type="match status" value="1"/>
</dbReference>
<dbReference type="GO" id="GO:0051539">
    <property type="term" value="F:4 iron, 4 sulfur cluster binding"/>
    <property type="evidence" value="ECO:0007669"/>
    <property type="project" value="UniProtKB-KW"/>
</dbReference>
<dbReference type="PROSITE" id="PS51656">
    <property type="entry name" value="4FE4S"/>
    <property type="match status" value="1"/>
</dbReference>
<keyword evidence="2" id="KW-0479">Metal-binding</keyword>
<dbReference type="PANTHER" id="PTHR36214:SF3">
    <property type="entry name" value="ACETYL-COA DECARBONYLASE_SYNTHASE COMPLEX SUBUNIT GAMMA"/>
    <property type="match status" value="1"/>
</dbReference>
<feature type="domain" description="4Fe-4S" evidence="5">
    <location>
        <begin position="1"/>
        <end position="55"/>
    </location>
</feature>
<protein>
    <recommendedName>
        <fullName evidence="5">4Fe-4S domain-containing protein</fullName>
    </recommendedName>
</protein>
<proteinExistence type="predicted"/>
<dbReference type="AlphaFoldDB" id="A0A941W257"/>
<dbReference type="PANTHER" id="PTHR36214">
    <property type="match status" value="1"/>
</dbReference>
<evidence type="ECO:0000259" key="5">
    <source>
        <dbReference type="PROSITE" id="PS51656"/>
    </source>
</evidence>
<name>A0A941W257_9BACT</name>
<accession>A0A941W257</accession>
<sequence length="273" mass="31065">MIDIYKKLPGTNCRECGESTCMAFALKVKNAQRKLSECPYVKHEDEESLTQESVVTMENNYKRVSKELEEEIKLVDLKEAADAIGGNYHKGSPEATLSASSRSDSVGNSGGVIRLKMMNDEYEVRNEGLFKGNQYCHDSWSKIIIYDYVRRKGNISLTGDWVSLGHFHDAASHTKAFQQKAESKIAEKFNSDINGLKNRCKELEGVEVQSEIKADYVCGFELLPRVPMYICFWEADEEFPASCKLHVDSSAEAYIDIEYLAYLLEWFVKIFVE</sequence>
<dbReference type="EMBL" id="JAANXD010000027">
    <property type="protein sequence ID" value="MBS1257616.1"/>
    <property type="molecule type" value="Genomic_DNA"/>
</dbReference>
<dbReference type="Proteomes" id="UP000722750">
    <property type="component" value="Unassembled WGS sequence"/>
</dbReference>
<dbReference type="Pfam" id="PF04060">
    <property type="entry name" value="FeS"/>
    <property type="match status" value="1"/>
</dbReference>
<evidence type="ECO:0000256" key="1">
    <source>
        <dbReference type="ARBA" id="ARBA00022485"/>
    </source>
</evidence>
<evidence type="ECO:0000256" key="4">
    <source>
        <dbReference type="ARBA" id="ARBA00023014"/>
    </source>
</evidence>
<comment type="caution">
    <text evidence="6">The sequence shown here is derived from an EMBL/GenBank/DDBJ whole genome shotgun (WGS) entry which is preliminary data.</text>
</comment>
<dbReference type="InterPro" id="IPR011005">
    <property type="entry name" value="Dihydropteroate_synth-like_sf"/>
</dbReference>
<organism evidence="6 7">
    <name type="scientific">Candidatus Scalindua arabica</name>
    <dbReference type="NCBI Taxonomy" id="1127984"/>
    <lineage>
        <taxon>Bacteria</taxon>
        <taxon>Pseudomonadati</taxon>
        <taxon>Planctomycetota</taxon>
        <taxon>Candidatus Brocadiia</taxon>
        <taxon>Candidatus Brocadiales</taxon>
        <taxon>Candidatus Scalinduaceae</taxon>
        <taxon>Candidatus Scalindua</taxon>
    </lineage>
</organism>
<reference evidence="6" key="1">
    <citation type="journal article" date="2021" name="ISME J.">
        <title>Fine-scale metabolic discontinuity in a stratified prokaryote microbiome of a Red Sea deep halocline.</title>
        <authorList>
            <person name="Michoud G."/>
            <person name="Ngugi D.K."/>
            <person name="Barozzi A."/>
            <person name="Merlino G."/>
            <person name="Calleja M.L."/>
            <person name="Delgado-Huertas A."/>
            <person name="Moran X.A.G."/>
            <person name="Daffonchio D."/>
        </authorList>
    </citation>
    <scope>NUCLEOTIDE SEQUENCE</scope>
    <source>
        <strain evidence="6">SuakinDeep_MAG55_1</strain>
    </source>
</reference>
<dbReference type="Gene3D" id="3.20.20.20">
    <property type="entry name" value="Dihydropteroate synthase-like"/>
    <property type="match status" value="1"/>
</dbReference>
<evidence type="ECO:0000256" key="3">
    <source>
        <dbReference type="ARBA" id="ARBA00023004"/>
    </source>
</evidence>
<keyword evidence="4" id="KW-0411">Iron-sulfur</keyword>
<gene>
    <name evidence="6" type="ORF">MAG551_00660</name>
</gene>
<dbReference type="InterPro" id="IPR024264">
    <property type="entry name" value="DUF3786"/>
</dbReference>
<evidence type="ECO:0000313" key="6">
    <source>
        <dbReference type="EMBL" id="MBS1257616.1"/>
    </source>
</evidence>
<keyword evidence="1" id="KW-0004">4Fe-4S</keyword>
<dbReference type="InterPro" id="IPR007202">
    <property type="entry name" value="4Fe-4S_dom"/>
</dbReference>
<dbReference type="InterPro" id="IPR051069">
    <property type="entry name" value="ACDS_complex_subunit"/>
</dbReference>
<keyword evidence="3" id="KW-0408">Iron</keyword>
<evidence type="ECO:0000256" key="2">
    <source>
        <dbReference type="ARBA" id="ARBA00022723"/>
    </source>
</evidence>
<dbReference type="GO" id="GO:0046872">
    <property type="term" value="F:metal ion binding"/>
    <property type="evidence" value="ECO:0007669"/>
    <property type="project" value="UniProtKB-KW"/>
</dbReference>